<dbReference type="CDD" id="cd18787">
    <property type="entry name" value="SF2_C_DEAD"/>
    <property type="match status" value="1"/>
</dbReference>
<feature type="short sequence motif" description="Q motif" evidence="5">
    <location>
        <begin position="275"/>
        <end position="303"/>
    </location>
</feature>
<evidence type="ECO:0000259" key="10">
    <source>
        <dbReference type="PROSITE" id="PS51195"/>
    </source>
</evidence>
<reference evidence="11 12" key="1">
    <citation type="submission" date="2020-08" db="EMBL/GenBank/DDBJ databases">
        <title>Plant Genome Project.</title>
        <authorList>
            <person name="Zhang R.-G."/>
        </authorList>
    </citation>
    <scope>NUCLEOTIDE SEQUENCE [LARGE SCALE GENOMIC DNA]</scope>
    <source>
        <tissue evidence="11">Rhizome</tissue>
    </source>
</reference>
<keyword evidence="7" id="KW-1133">Transmembrane helix</keyword>
<keyword evidence="1" id="KW-0547">Nucleotide-binding</keyword>
<dbReference type="EMBL" id="JACMSC010000016">
    <property type="protein sequence ID" value="KAG6482876.1"/>
    <property type="molecule type" value="Genomic_DNA"/>
</dbReference>
<dbReference type="PROSITE" id="PS51195">
    <property type="entry name" value="Q_MOTIF"/>
    <property type="match status" value="1"/>
</dbReference>
<dbReference type="InterPro" id="IPR027417">
    <property type="entry name" value="P-loop_NTPase"/>
</dbReference>
<evidence type="ECO:0000256" key="6">
    <source>
        <dbReference type="SAM" id="MobiDB-lite"/>
    </source>
</evidence>
<keyword evidence="2" id="KW-0378">Hydrolase</keyword>
<protein>
    <recommendedName>
        <fullName evidence="13">DEAD-box ATP-dependent RNA helicase 39</fullName>
    </recommendedName>
</protein>
<evidence type="ECO:0000256" key="5">
    <source>
        <dbReference type="PROSITE-ProRule" id="PRU00552"/>
    </source>
</evidence>
<keyword evidence="7" id="KW-0812">Transmembrane</keyword>
<dbReference type="GO" id="GO:0003724">
    <property type="term" value="F:RNA helicase activity"/>
    <property type="evidence" value="ECO:0007669"/>
    <property type="project" value="InterPro"/>
</dbReference>
<dbReference type="PROSITE" id="PS51192">
    <property type="entry name" value="HELICASE_ATP_BIND_1"/>
    <property type="match status" value="1"/>
</dbReference>
<feature type="domain" description="Helicase C-terminal" evidence="9">
    <location>
        <begin position="534"/>
        <end position="687"/>
    </location>
</feature>
<gene>
    <name evidence="11" type="ORF">ZIOFF_059515</name>
</gene>
<feature type="domain" description="DEAD-box RNA helicase Q" evidence="10">
    <location>
        <begin position="275"/>
        <end position="303"/>
    </location>
</feature>
<dbReference type="InterPro" id="IPR014001">
    <property type="entry name" value="Helicase_ATP-bd"/>
</dbReference>
<dbReference type="InterPro" id="IPR014014">
    <property type="entry name" value="RNA_helicase_DEAD_Q_motif"/>
</dbReference>
<dbReference type="InterPro" id="IPR011545">
    <property type="entry name" value="DEAD/DEAH_box_helicase_dom"/>
</dbReference>
<evidence type="ECO:0000256" key="1">
    <source>
        <dbReference type="ARBA" id="ARBA00022741"/>
    </source>
</evidence>
<accession>A0A8J5F7I4</accession>
<evidence type="ECO:0000313" key="11">
    <source>
        <dbReference type="EMBL" id="KAG6482876.1"/>
    </source>
</evidence>
<organism evidence="11 12">
    <name type="scientific">Zingiber officinale</name>
    <name type="common">Ginger</name>
    <name type="synonym">Amomum zingiber</name>
    <dbReference type="NCBI Taxonomy" id="94328"/>
    <lineage>
        <taxon>Eukaryota</taxon>
        <taxon>Viridiplantae</taxon>
        <taxon>Streptophyta</taxon>
        <taxon>Embryophyta</taxon>
        <taxon>Tracheophyta</taxon>
        <taxon>Spermatophyta</taxon>
        <taxon>Magnoliopsida</taxon>
        <taxon>Liliopsida</taxon>
        <taxon>Zingiberales</taxon>
        <taxon>Zingiberaceae</taxon>
        <taxon>Zingiber</taxon>
    </lineage>
</organism>
<keyword evidence="7" id="KW-0472">Membrane</keyword>
<dbReference type="Proteomes" id="UP000734854">
    <property type="component" value="Unassembled WGS sequence"/>
</dbReference>
<dbReference type="AlphaFoldDB" id="A0A8J5F7I4"/>
<feature type="region of interest" description="Disordered" evidence="6">
    <location>
        <begin position="704"/>
        <end position="801"/>
    </location>
</feature>
<feature type="region of interest" description="Disordered" evidence="6">
    <location>
        <begin position="238"/>
        <end position="267"/>
    </location>
</feature>
<dbReference type="Pfam" id="PF00270">
    <property type="entry name" value="DEAD"/>
    <property type="match status" value="1"/>
</dbReference>
<keyword evidence="3" id="KW-0347">Helicase</keyword>
<name>A0A8J5F7I4_ZINOF</name>
<dbReference type="GO" id="GO:0003676">
    <property type="term" value="F:nucleic acid binding"/>
    <property type="evidence" value="ECO:0007669"/>
    <property type="project" value="InterPro"/>
</dbReference>
<dbReference type="GO" id="GO:0005524">
    <property type="term" value="F:ATP binding"/>
    <property type="evidence" value="ECO:0007669"/>
    <property type="project" value="UniProtKB-KW"/>
</dbReference>
<dbReference type="GO" id="GO:0016787">
    <property type="term" value="F:hydrolase activity"/>
    <property type="evidence" value="ECO:0007669"/>
    <property type="project" value="UniProtKB-KW"/>
</dbReference>
<evidence type="ECO:0000256" key="7">
    <source>
        <dbReference type="SAM" id="Phobius"/>
    </source>
</evidence>
<dbReference type="Pfam" id="PF00271">
    <property type="entry name" value="Helicase_C"/>
    <property type="match status" value="1"/>
</dbReference>
<evidence type="ECO:0000259" key="9">
    <source>
        <dbReference type="PROSITE" id="PS51194"/>
    </source>
</evidence>
<dbReference type="SUPFAM" id="SSF52540">
    <property type="entry name" value="P-loop containing nucleoside triphosphate hydrolases"/>
    <property type="match status" value="2"/>
</dbReference>
<dbReference type="Gene3D" id="3.40.50.300">
    <property type="entry name" value="P-loop containing nucleotide triphosphate hydrolases"/>
    <property type="match status" value="2"/>
</dbReference>
<keyword evidence="12" id="KW-1185">Reference proteome</keyword>
<sequence length="801" mass="87267">MKRRTTAPVDMEQLEMEDAKTIGISSSPPAEIQSQISSLIFGHFDSSSSELIDPVFVYIDYDSFSPGFLWCEIEQTSAEIAEEIEKCKEYLVVRSKITVTNFPQLHLRIHSSSGGGGGLRGPRLYPQSSLSFSLSLSLGAAAVAFGMPMAMAMAASGAAGKALFSASSSLFFSRTFRSFSNPRLPPLPRLFPVLARPLCLSSIPASAASTTTVEPEQAVKPLLHSVLLERLRHRHLKDQAKGAVQSRASSPSSLPKPANVAARKKIKDTRSNTVDSFEELDLSDEVMGAVKEIGISVPTEIQCIAVPAILEGKSVALGSHTGSGKTLAYMLPIVQLMRHDEEVSGKLMKSKRPRVVVLCPTRELCEQVFHVAKSISHHARFRSTMISGGGRLRPQEDSLSEPIDMVVGTPGRILQHINEGNMVYGDIKYLVLDEADTMFDQGFGPDIRKFLGPLKSRAEKPGDQGFQTVLVTATMTKRCDFENPRLDLDDDCLAVQKLIDEEFQGIIHLRTSSFQKKVASARHDFIKLSGAENKLEALLQVLQPSLVKGNRVMVFCNTLNSSRAVDHFLGENQIFTVNYHGEVPAEERVENLKKFKSDDGDCPTLVCTDLAARGLDLAVDHIDYLHRTGRTARMGAKVRYQLISKGNPCKVTSLVAKKDLPLATRIEEALKKNQSLESLSINTVKRDAAISRQINKTYKMKVLSKPSSKIGKKDSASPNSLASKKGVAASPSKTKKGITLSRANKSSSASRRESPKGNKLRQTKTSGAKKAPTSKLSVVGFRGRSSAGKSAASKNSTRRST</sequence>
<feature type="compositionally biased region" description="Low complexity" evidence="6">
    <location>
        <begin position="782"/>
        <end position="794"/>
    </location>
</feature>
<evidence type="ECO:0008006" key="13">
    <source>
        <dbReference type="Google" id="ProtNLM"/>
    </source>
</evidence>
<evidence type="ECO:0000259" key="8">
    <source>
        <dbReference type="PROSITE" id="PS51192"/>
    </source>
</evidence>
<dbReference type="CDD" id="cd00268">
    <property type="entry name" value="DEADc"/>
    <property type="match status" value="1"/>
</dbReference>
<evidence type="ECO:0000313" key="12">
    <source>
        <dbReference type="Proteomes" id="UP000734854"/>
    </source>
</evidence>
<dbReference type="PANTHER" id="PTHR47960">
    <property type="entry name" value="DEAD-BOX ATP-DEPENDENT RNA HELICASE 50"/>
    <property type="match status" value="1"/>
</dbReference>
<evidence type="ECO:0000256" key="3">
    <source>
        <dbReference type="ARBA" id="ARBA00022806"/>
    </source>
</evidence>
<dbReference type="InterPro" id="IPR001650">
    <property type="entry name" value="Helicase_C-like"/>
</dbReference>
<keyword evidence="4" id="KW-0067">ATP-binding</keyword>
<dbReference type="SMART" id="SM00487">
    <property type="entry name" value="DEXDc"/>
    <property type="match status" value="1"/>
</dbReference>
<evidence type="ECO:0000256" key="2">
    <source>
        <dbReference type="ARBA" id="ARBA00022801"/>
    </source>
</evidence>
<dbReference type="PROSITE" id="PS51194">
    <property type="entry name" value="HELICASE_CTER"/>
    <property type="match status" value="1"/>
</dbReference>
<feature type="domain" description="Helicase ATP-binding" evidence="8">
    <location>
        <begin position="306"/>
        <end position="493"/>
    </location>
</feature>
<dbReference type="InterPro" id="IPR044742">
    <property type="entry name" value="DEAD/DEAH_RhlB"/>
</dbReference>
<proteinExistence type="predicted"/>
<comment type="caution">
    <text evidence="11">The sequence shown here is derived from an EMBL/GenBank/DDBJ whole genome shotgun (WGS) entry which is preliminary data.</text>
</comment>
<feature type="transmembrane region" description="Helical" evidence="7">
    <location>
        <begin position="130"/>
        <end position="155"/>
    </location>
</feature>
<evidence type="ECO:0000256" key="4">
    <source>
        <dbReference type="ARBA" id="ARBA00022840"/>
    </source>
</evidence>
<dbReference type="SMART" id="SM00490">
    <property type="entry name" value="HELICc"/>
    <property type="match status" value="1"/>
</dbReference>